<feature type="non-terminal residue" evidence="9">
    <location>
        <position position="1"/>
    </location>
</feature>
<evidence type="ECO:0000256" key="1">
    <source>
        <dbReference type="ARBA" id="ARBA00004651"/>
    </source>
</evidence>
<feature type="transmembrane region" description="Helical" evidence="8">
    <location>
        <begin position="139"/>
        <end position="166"/>
    </location>
</feature>
<comment type="subcellular location">
    <subcellularLocation>
        <location evidence="1">Cell membrane</location>
        <topology evidence="1">Multi-pass membrane protein</topology>
    </subcellularLocation>
</comment>
<dbReference type="EMBL" id="CAXKWB010020218">
    <property type="protein sequence ID" value="CAL4122461.1"/>
    <property type="molecule type" value="Genomic_DNA"/>
</dbReference>
<evidence type="ECO:0000256" key="8">
    <source>
        <dbReference type="SAM" id="Phobius"/>
    </source>
</evidence>
<evidence type="ECO:0000256" key="5">
    <source>
        <dbReference type="ARBA" id="ARBA00023136"/>
    </source>
</evidence>
<keyword evidence="7" id="KW-0325">Glycoprotein</keyword>
<evidence type="ECO:0000256" key="3">
    <source>
        <dbReference type="ARBA" id="ARBA00022692"/>
    </source>
</evidence>
<dbReference type="InterPro" id="IPR052192">
    <property type="entry name" value="Insect_Ionotropic_Sensory_Rcpt"/>
</dbReference>
<sequence length="174" mass="19188">SESSVIKQLLEEAEVTQINTIVPPEDVIERLHTTDIALIVPDREAVMNKYADFGTGGGIISKFGICKSKYMEEPLKRTLVGFGMPRNSPLAELINERLLSLVAAGVMGDDDKNQPLIPSADITCLPPPKTRPEPVVFRLAQLASVFIIWAIGILLACFTFIVELIYHRYYGATT</sequence>
<feature type="non-terminal residue" evidence="9">
    <location>
        <position position="174"/>
    </location>
</feature>
<reference evidence="9 10" key="1">
    <citation type="submission" date="2024-05" db="EMBL/GenBank/DDBJ databases">
        <authorList>
            <person name="Wallberg A."/>
        </authorList>
    </citation>
    <scope>NUCLEOTIDE SEQUENCE [LARGE SCALE GENOMIC DNA]</scope>
</reference>
<protein>
    <recommendedName>
        <fullName evidence="11">Solute-binding protein family 3/N-terminal domain-containing protein</fullName>
    </recommendedName>
</protein>
<dbReference type="GO" id="GO:0005886">
    <property type="term" value="C:plasma membrane"/>
    <property type="evidence" value="ECO:0007669"/>
    <property type="project" value="UniProtKB-SubCell"/>
</dbReference>
<evidence type="ECO:0000256" key="4">
    <source>
        <dbReference type="ARBA" id="ARBA00022989"/>
    </source>
</evidence>
<comment type="caution">
    <text evidence="9">The sequence shown here is derived from an EMBL/GenBank/DDBJ whole genome shotgun (WGS) entry which is preliminary data.</text>
</comment>
<dbReference type="Proteomes" id="UP001497623">
    <property type="component" value="Unassembled WGS sequence"/>
</dbReference>
<evidence type="ECO:0008006" key="11">
    <source>
        <dbReference type="Google" id="ProtNLM"/>
    </source>
</evidence>
<keyword evidence="6" id="KW-0675">Receptor</keyword>
<evidence type="ECO:0000256" key="6">
    <source>
        <dbReference type="ARBA" id="ARBA00023170"/>
    </source>
</evidence>
<keyword evidence="10" id="KW-1185">Reference proteome</keyword>
<evidence type="ECO:0000313" key="9">
    <source>
        <dbReference type="EMBL" id="CAL4122461.1"/>
    </source>
</evidence>
<organism evidence="9 10">
    <name type="scientific">Meganyctiphanes norvegica</name>
    <name type="common">Northern krill</name>
    <name type="synonym">Thysanopoda norvegica</name>
    <dbReference type="NCBI Taxonomy" id="48144"/>
    <lineage>
        <taxon>Eukaryota</taxon>
        <taxon>Metazoa</taxon>
        <taxon>Ecdysozoa</taxon>
        <taxon>Arthropoda</taxon>
        <taxon>Crustacea</taxon>
        <taxon>Multicrustacea</taxon>
        <taxon>Malacostraca</taxon>
        <taxon>Eumalacostraca</taxon>
        <taxon>Eucarida</taxon>
        <taxon>Euphausiacea</taxon>
        <taxon>Euphausiidae</taxon>
        <taxon>Meganyctiphanes</taxon>
    </lineage>
</organism>
<keyword evidence="5 8" id="KW-0472">Membrane</keyword>
<dbReference type="PANTHER" id="PTHR42643">
    <property type="entry name" value="IONOTROPIC RECEPTOR 20A-RELATED"/>
    <property type="match status" value="1"/>
</dbReference>
<name>A0AAV2RDL7_MEGNR</name>
<evidence type="ECO:0000256" key="7">
    <source>
        <dbReference type="ARBA" id="ARBA00023180"/>
    </source>
</evidence>
<dbReference type="PANTHER" id="PTHR42643:SF24">
    <property type="entry name" value="IONOTROPIC RECEPTOR 60A"/>
    <property type="match status" value="1"/>
</dbReference>
<accession>A0AAV2RDL7</accession>
<gene>
    <name evidence="9" type="ORF">MNOR_LOCUS23183</name>
</gene>
<proteinExistence type="predicted"/>
<keyword evidence="3 8" id="KW-0812">Transmembrane</keyword>
<dbReference type="AlphaFoldDB" id="A0AAV2RDL7"/>
<keyword evidence="2" id="KW-1003">Cell membrane</keyword>
<evidence type="ECO:0000256" key="2">
    <source>
        <dbReference type="ARBA" id="ARBA00022475"/>
    </source>
</evidence>
<evidence type="ECO:0000313" key="10">
    <source>
        <dbReference type="Proteomes" id="UP001497623"/>
    </source>
</evidence>
<keyword evidence="4 8" id="KW-1133">Transmembrane helix</keyword>